<dbReference type="PANTHER" id="PTHR42753:SF2">
    <property type="entry name" value="PROLINE--TRNA LIGASE"/>
    <property type="match status" value="1"/>
</dbReference>
<feature type="domain" description="Anticodon-binding" evidence="1">
    <location>
        <begin position="193"/>
        <end position="290"/>
    </location>
</feature>
<evidence type="ECO:0000313" key="3">
    <source>
        <dbReference type="Proteomes" id="UP000078046"/>
    </source>
</evidence>
<accession>A0A177AVT0</accession>
<reference evidence="2 3" key="1">
    <citation type="submission" date="2016-04" db="EMBL/GenBank/DDBJ databases">
        <title>The genome of Intoshia linei affirms orthonectids as highly simplified spiralians.</title>
        <authorList>
            <person name="Mikhailov K.V."/>
            <person name="Slusarev G.S."/>
            <person name="Nikitin M.A."/>
            <person name="Logacheva M.D."/>
            <person name="Penin A."/>
            <person name="Aleoshin V."/>
            <person name="Panchin Y.V."/>
        </authorList>
    </citation>
    <scope>NUCLEOTIDE SEQUENCE [LARGE SCALE GENOMIC DNA]</scope>
    <source>
        <strain evidence="2">Intl2013</strain>
        <tissue evidence="2">Whole animal</tissue>
    </source>
</reference>
<gene>
    <name evidence="2" type="ORF">A3Q56_06791</name>
</gene>
<dbReference type="AlphaFoldDB" id="A0A177AVT0"/>
<proteinExistence type="predicted"/>
<sequence>MEVNVIYVYDYYLYANYHITNKIRNETHPKNNFFRSREFLMKDLYTFDENDESAKITYENINEAYEKIFDFFNLKFFKVQTKDTIMGGEISHEYLMESKYGEDKIFRCKLCQHVNKNVKICWKCKNSNYTEKNVSEIGHSFLLGNKYTKIFNCGSIPYSMGCFGIGVTRLFSHLSTFNDDFIMWHKSIAPFDITIIPQKIGYDAETVQLQCDKLVNELCKHYPQCSILIDNVCKTSIGHRFKHFSKIGTSPIFIVVSGKCENGEIYEYINVADKTNHKISIDSVINLMNKNYN</sequence>
<dbReference type="InterPro" id="IPR004154">
    <property type="entry name" value="Anticodon-bd"/>
</dbReference>
<evidence type="ECO:0000259" key="1">
    <source>
        <dbReference type="Pfam" id="PF03129"/>
    </source>
</evidence>
<dbReference type="PANTHER" id="PTHR42753">
    <property type="entry name" value="MITOCHONDRIAL RIBOSOME PROTEIN L39/PROLYL-TRNA LIGASE FAMILY MEMBER"/>
    <property type="match status" value="1"/>
</dbReference>
<protein>
    <recommendedName>
        <fullName evidence="1">Anticodon-binding domain-containing protein</fullName>
    </recommendedName>
</protein>
<dbReference type="SUPFAM" id="SSF52954">
    <property type="entry name" value="Class II aaRS ABD-related"/>
    <property type="match status" value="1"/>
</dbReference>
<dbReference type="OrthoDB" id="10267474at2759"/>
<dbReference type="Proteomes" id="UP000078046">
    <property type="component" value="Unassembled WGS sequence"/>
</dbReference>
<dbReference type="SUPFAM" id="SSF55681">
    <property type="entry name" value="Class II aaRS and biotin synthetases"/>
    <property type="match status" value="1"/>
</dbReference>
<dbReference type="InterPro" id="IPR045864">
    <property type="entry name" value="aa-tRNA-synth_II/BPL/LPL"/>
</dbReference>
<keyword evidence="3" id="KW-1185">Reference proteome</keyword>
<name>A0A177AVT0_9BILA</name>
<comment type="caution">
    <text evidence="2">The sequence shown here is derived from an EMBL/GenBank/DDBJ whole genome shotgun (WGS) entry which is preliminary data.</text>
</comment>
<organism evidence="2 3">
    <name type="scientific">Intoshia linei</name>
    <dbReference type="NCBI Taxonomy" id="1819745"/>
    <lineage>
        <taxon>Eukaryota</taxon>
        <taxon>Metazoa</taxon>
        <taxon>Spiralia</taxon>
        <taxon>Lophotrochozoa</taxon>
        <taxon>Mesozoa</taxon>
        <taxon>Orthonectida</taxon>
        <taxon>Rhopaluridae</taxon>
        <taxon>Intoshia</taxon>
    </lineage>
</organism>
<dbReference type="EMBL" id="LWCA01001269">
    <property type="protein sequence ID" value="OAF65483.1"/>
    <property type="molecule type" value="Genomic_DNA"/>
</dbReference>
<dbReference type="Gene3D" id="3.30.930.10">
    <property type="entry name" value="Bira Bifunctional Protein, Domain 2"/>
    <property type="match status" value="1"/>
</dbReference>
<dbReference type="GO" id="GO:0006433">
    <property type="term" value="P:prolyl-tRNA aminoacylation"/>
    <property type="evidence" value="ECO:0007669"/>
    <property type="project" value="TreeGrafter"/>
</dbReference>
<dbReference type="InterPro" id="IPR036621">
    <property type="entry name" value="Anticodon-bd_dom_sf"/>
</dbReference>
<dbReference type="GO" id="GO:0004827">
    <property type="term" value="F:proline-tRNA ligase activity"/>
    <property type="evidence" value="ECO:0007669"/>
    <property type="project" value="TreeGrafter"/>
</dbReference>
<dbReference type="Gene3D" id="3.40.50.800">
    <property type="entry name" value="Anticodon-binding domain"/>
    <property type="match status" value="1"/>
</dbReference>
<evidence type="ECO:0000313" key="2">
    <source>
        <dbReference type="EMBL" id="OAF65483.1"/>
    </source>
</evidence>
<dbReference type="InterPro" id="IPR050062">
    <property type="entry name" value="Pro-tRNA_synthetase"/>
</dbReference>
<dbReference type="Pfam" id="PF03129">
    <property type="entry name" value="HGTP_anticodon"/>
    <property type="match status" value="1"/>
</dbReference>
<dbReference type="GO" id="GO:0005739">
    <property type="term" value="C:mitochondrion"/>
    <property type="evidence" value="ECO:0007669"/>
    <property type="project" value="TreeGrafter"/>
</dbReference>